<evidence type="ECO:0000256" key="1">
    <source>
        <dbReference type="SAM" id="Phobius"/>
    </source>
</evidence>
<organism evidence="2 3">
    <name type="scientific">Maridesulfovibrio salexigens (strain ATCC 14822 / DSM 2638 / NCIMB 8403 / VKM B-1763)</name>
    <name type="common">Desulfovibrio salexigens</name>
    <dbReference type="NCBI Taxonomy" id="526222"/>
    <lineage>
        <taxon>Bacteria</taxon>
        <taxon>Pseudomonadati</taxon>
        <taxon>Thermodesulfobacteriota</taxon>
        <taxon>Desulfovibrionia</taxon>
        <taxon>Desulfovibrionales</taxon>
        <taxon>Desulfovibrionaceae</taxon>
        <taxon>Maridesulfovibrio</taxon>
    </lineage>
</organism>
<dbReference type="EMBL" id="CP001649">
    <property type="protein sequence ID" value="ACS78405.1"/>
    <property type="molecule type" value="Genomic_DNA"/>
</dbReference>
<protein>
    <submittedName>
        <fullName evidence="2">Uncharacterized protein</fullName>
    </submittedName>
</protein>
<feature type="transmembrane region" description="Helical" evidence="1">
    <location>
        <begin position="795"/>
        <end position="819"/>
    </location>
</feature>
<dbReference type="AlphaFoldDB" id="C6BWG1"/>
<sequence>MTRISSLFFDKLDYQLLQIVDDVLKRGTKSRAFRSLFVEYMHPHGIKEMAAPQGLRIAYAVISLLGSFENGMARDRLKALRSLRDEVFLSSSGFYRKNTARVLLQIMKKLVRPGNSELNRLKLAHDFRMVSAGNPRKIRKELAKYHLVEMPEEWNQYAFDDHVHDANTKGRKSPTHLIMDAWIKGIREITVVYYNYVRPQVIEELLEAGNILDIKVHVGIELSARFRNKFVRFTWEPNVLSDTTSFQKFMEKERVIELFEEGREVSRYQQKYVFDVLNEFNSRHSNDIGKQLDLKIPVLDQDEFIGFVGTGQPSILHLGRFIHNKLAIYAEDKGETKLTPAQKELLRTLTVRTIIDEYLAPAKNPQLHDPAEPHKDTELPELLRCNINELMTRLLRLHSSSKFTLNLANLTAQDTLELLYDGGGMITHIEAYNLKDICVDEQRTQLTGQEKHYKLIGRLQKALNEDSVITLKSAIREIIYDYDDQLEKLQAGSEAEAFKAMQRRKPELVAILSDLEKFHTIYRKRSLRSRIGSGSTGQAEHRHGMGFVVLDTLPARARKPFYRNSCGEGCNRIPVSALMTKSVNSKVGLSRRELSRLPEGKAGRQVKWTLDSFKIHAGKSGNIGTLGGLHVQPDNSVESKRETDSLGNSWNYLNTNIKNTAKVLLGFIPAFLTFFLTKDWWLLSYFGAVIWFAITGSRNIIQSVLGGGGLRRSPLLPWNSLVSWSRISDSLLYTGFSVPLLDYLVKTLLLDNTFGVTTSTNPILLYSVMGLANGIYLSSHNAIRGLPKGATVGNFFRSILAIPVAVALSGLIGALLGMAGIPDATGILQKWAAIISKFASDGVAAFIEGLADRQANIKARIAGYKMKITQLFSVFSKLDLMFPEEDVLEMLQSPKIMMRTLSKEARDLEKLIIVNALDLMYFWLYQPRSRKALSSILQSMSREEWLIFYRSQLILKRHKEISQVFVDGLVGKDFSKALSFYLDQSPQYLADMEKLGKR</sequence>
<proteinExistence type="predicted"/>
<dbReference type="HOGENOM" id="CLU_010886_0_0_7"/>
<dbReference type="KEGG" id="dsa:Desal_0338"/>
<feature type="transmembrane region" description="Helical" evidence="1">
    <location>
        <begin position="763"/>
        <end position="783"/>
    </location>
</feature>
<dbReference type="STRING" id="526222.Desal_0338"/>
<dbReference type="RefSeq" id="WP_012765931.1">
    <property type="nucleotide sequence ID" value="NC_012881.1"/>
</dbReference>
<dbReference type="OrthoDB" id="5427740at2"/>
<accession>C6BWG1</accession>
<keyword evidence="1" id="KW-1133">Transmembrane helix</keyword>
<gene>
    <name evidence="2" type="ordered locus">Desal_0338</name>
</gene>
<keyword evidence="1" id="KW-0812">Transmembrane</keyword>
<keyword evidence="1" id="KW-0472">Membrane</keyword>
<feature type="transmembrane region" description="Helical" evidence="1">
    <location>
        <begin position="680"/>
        <end position="701"/>
    </location>
</feature>
<dbReference type="eggNOG" id="COG0613">
    <property type="taxonomic scope" value="Bacteria"/>
</dbReference>
<reference evidence="2 3" key="1">
    <citation type="submission" date="2009-06" db="EMBL/GenBank/DDBJ databases">
        <title>Complete sequence of Desulfovibrio salexigens DSM 2638.</title>
        <authorList>
            <consortium name="US DOE Joint Genome Institute"/>
            <person name="Lucas S."/>
            <person name="Copeland A."/>
            <person name="Lapidus A."/>
            <person name="Glavina del Rio T."/>
            <person name="Tice H."/>
            <person name="Bruce D."/>
            <person name="Goodwin L."/>
            <person name="Pitluck S."/>
            <person name="Munk A.C."/>
            <person name="Brettin T."/>
            <person name="Detter J.C."/>
            <person name="Han C."/>
            <person name="Tapia R."/>
            <person name="Larimer F."/>
            <person name="Land M."/>
            <person name="Hauser L."/>
            <person name="Kyrpides N."/>
            <person name="Anderson I."/>
            <person name="Wall J.D."/>
            <person name="Arkin A.P."/>
            <person name="Dehal P."/>
            <person name="Chivian D."/>
            <person name="Giles B."/>
            <person name="Hazen T.C."/>
        </authorList>
    </citation>
    <scope>NUCLEOTIDE SEQUENCE [LARGE SCALE GENOMIC DNA]</scope>
    <source>
        <strain evidence="3">ATCC 14822 / DSM 2638 / NCIMB 8403 / VKM B-1763</strain>
    </source>
</reference>
<name>C6BWG1_MARSD</name>
<keyword evidence="3" id="KW-1185">Reference proteome</keyword>
<dbReference type="Proteomes" id="UP000002601">
    <property type="component" value="Chromosome"/>
</dbReference>
<evidence type="ECO:0000313" key="3">
    <source>
        <dbReference type="Proteomes" id="UP000002601"/>
    </source>
</evidence>
<evidence type="ECO:0000313" key="2">
    <source>
        <dbReference type="EMBL" id="ACS78405.1"/>
    </source>
</evidence>